<dbReference type="PANTHER" id="PTHR10742">
    <property type="entry name" value="FLAVIN MONOAMINE OXIDASE"/>
    <property type="match status" value="1"/>
</dbReference>
<feature type="region of interest" description="Disordered" evidence="4">
    <location>
        <begin position="741"/>
        <end position="786"/>
    </location>
</feature>
<evidence type="ECO:0000313" key="6">
    <source>
        <dbReference type="EMBL" id="PFH36906.1"/>
    </source>
</evidence>
<feature type="compositionally biased region" description="Basic and acidic residues" evidence="4">
    <location>
        <begin position="2752"/>
        <end position="2767"/>
    </location>
</feature>
<feature type="compositionally biased region" description="Low complexity" evidence="4">
    <location>
        <begin position="94"/>
        <end position="108"/>
    </location>
</feature>
<feature type="compositionally biased region" description="Polar residues" evidence="4">
    <location>
        <begin position="1920"/>
        <end position="1936"/>
    </location>
</feature>
<feature type="region of interest" description="Disordered" evidence="4">
    <location>
        <begin position="302"/>
        <end position="323"/>
    </location>
</feature>
<dbReference type="GO" id="GO:0016491">
    <property type="term" value="F:oxidoreductase activity"/>
    <property type="evidence" value="ECO:0007669"/>
    <property type="project" value="UniProtKB-KW"/>
</dbReference>
<dbReference type="Gene3D" id="3.90.660.10">
    <property type="match status" value="2"/>
</dbReference>
<feature type="region of interest" description="Disordered" evidence="4">
    <location>
        <begin position="1006"/>
        <end position="1053"/>
    </location>
</feature>
<dbReference type="PANTHER" id="PTHR10742:SF410">
    <property type="entry name" value="LYSINE-SPECIFIC HISTONE DEMETHYLASE 2"/>
    <property type="match status" value="1"/>
</dbReference>
<feature type="compositionally biased region" description="Low complexity" evidence="4">
    <location>
        <begin position="1600"/>
        <end position="1609"/>
    </location>
</feature>
<dbReference type="InterPro" id="IPR050281">
    <property type="entry name" value="Flavin_monoamine_oxidase"/>
</dbReference>
<dbReference type="Proteomes" id="UP000224006">
    <property type="component" value="Chromosome II"/>
</dbReference>
<feature type="region of interest" description="Disordered" evidence="4">
    <location>
        <begin position="1948"/>
        <end position="2123"/>
    </location>
</feature>
<evidence type="ECO:0000256" key="2">
    <source>
        <dbReference type="ARBA" id="ARBA00022771"/>
    </source>
</evidence>
<feature type="compositionally biased region" description="Polar residues" evidence="4">
    <location>
        <begin position="1242"/>
        <end position="1260"/>
    </location>
</feature>
<dbReference type="KEGG" id="bbes:BESB_033640"/>
<comment type="caution">
    <text evidence="6">The sequence shown here is derived from an EMBL/GenBank/DDBJ whole genome shotgun (WGS) entry which is preliminary data.</text>
</comment>
<evidence type="ECO:0000259" key="5">
    <source>
        <dbReference type="PROSITE" id="PS51805"/>
    </source>
</evidence>
<feature type="compositionally biased region" description="Low complexity" evidence="4">
    <location>
        <begin position="1403"/>
        <end position="1412"/>
    </location>
</feature>
<evidence type="ECO:0000313" key="7">
    <source>
        <dbReference type="Proteomes" id="UP000224006"/>
    </source>
</evidence>
<dbReference type="GO" id="GO:0050660">
    <property type="term" value="F:flavin adenine dinucleotide binding"/>
    <property type="evidence" value="ECO:0007669"/>
    <property type="project" value="TreeGrafter"/>
</dbReference>
<feature type="region of interest" description="Disordered" evidence="4">
    <location>
        <begin position="1454"/>
        <end position="1482"/>
    </location>
</feature>
<evidence type="ECO:0000256" key="3">
    <source>
        <dbReference type="ARBA" id="ARBA00022833"/>
    </source>
</evidence>
<feature type="compositionally biased region" description="Basic and acidic residues" evidence="4">
    <location>
        <begin position="1006"/>
        <end position="1020"/>
    </location>
</feature>
<feature type="compositionally biased region" description="Pro residues" evidence="4">
    <location>
        <begin position="615"/>
        <end position="628"/>
    </location>
</feature>
<keyword evidence="1" id="KW-0479">Metal-binding</keyword>
<feature type="compositionally biased region" description="Basic and acidic residues" evidence="4">
    <location>
        <begin position="1188"/>
        <end position="1210"/>
    </location>
</feature>
<feature type="compositionally biased region" description="Low complexity" evidence="4">
    <location>
        <begin position="1863"/>
        <end position="1877"/>
    </location>
</feature>
<feature type="region of interest" description="Disordered" evidence="4">
    <location>
        <begin position="463"/>
        <end position="628"/>
    </location>
</feature>
<feature type="region of interest" description="Disordered" evidence="4">
    <location>
        <begin position="94"/>
        <end position="284"/>
    </location>
</feature>
<dbReference type="GO" id="GO:0006338">
    <property type="term" value="P:chromatin remodeling"/>
    <property type="evidence" value="ECO:0007669"/>
    <property type="project" value="TreeGrafter"/>
</dbReference>
<dbReference type="SUPFAM" id="SSF51905">
    <property type="entry name" value="FAD/NAD(P)-binding domain"/>
    <property type="match status" value="2"/>
</dbReference>
<keyword evidence="7" id="KW-1185">Reference proteome</keyword>
<feature type="region of interest" description="Disordered" evidence="4">
    <location>
        <begin position="338"/>
        <end position="361"/>
    </location>
</feature>
<dbReference type="VEuPathDB" id="ToxoDB:BESB_033640"/>
<feature type="compositionally biased region" description="Basic and acidic residues" evidence="4">
    <location>
        <begin position="2508"/>
        <end position="2541"/>
    </location>
</feature>
<dbReference type="PROSITE" id="PS51805">
    <property type="entry name" value="EPHD"/>
    <property type="match status" value="1"/>
</dbReference>
<feature type="compositionally biased region" description="Basic and acidic residues" evidence="4">
    <location>
        <begin position="2026"/>
        <end position="2055"/>
    </location>
</feature>
<feature type="compositionally biased region" description="Low complexity" evidence="4">
    <location>
        <begin position="2082"/>
        <end position="2091"/>
    </location>
</feature>
<dbReference type="Pfam" id="PF01593">
    <property type="entry name" value="Amino_oxidase"/>
    <property type="match status" value="4"/>
</dbReference>
<proteinExistence type="predicted"/>
<feature type="compositionally biased region" description="Basic and acidic residues" evidence="4">
    <location>
        <begin position="135"/>
        <end position="146"/>
    </location>
</feature>
<feature type="region of interest" description="Disordered" evidence="4">
    <location>
        <begin position="2673"/>
        <end position="2704"/>
    </location>
</feature>
<feature type="domain" description="PHD-type" evidence="5">
    <location>
        <begin position="2327"/>
        <end position="2443"/>
    </location>
</feature>
<feature type="region of interest" description="Disordered" evidence="4">
    <location>
        <begin position="895"/>
        <end position="923"/>
    </location>
</feature>
<feature type="region of interest" description="Disordered" evidence="4">
    <location>
        <begin position="1172"/>
        <end position="1420"/>
    </location>
</feature>
<dbReference type="SUPFAM" id="SSF54373">
    <property type="entry name" value="FAD-linked reductases, C-terminal domain"/>
    <property type="match status" value="1"/>
</dbReference>
<accession>A0A2A9MLJ5</accession>
<dbReference type="STRING" id="94643.A0A2A9MLJ5"/>
<feature type="compositionally biased region" description="Basic residues" evidence="4">
    <location>
        <begin position="247"/>
        <end position="258"/>
    </location>
</feature>
<gene>
    <name evidence="6" type="ORF">BESB_033640</name>
</gene>
<organism evidence="6 7">
    <name type="scientific">Besnoitia besnoiti</name>
    <name type="common">Apicomplexan protozoan</name>
    <dbReference type="NCBI Taxonomy" id="94643"/>
    <lineage>
        <taxon>Eukaryota</taxon>
        <taxon>Sar</taxon>
        <taxon>Alveolata</taxon>
        <taxon>Apicomplexa</taxon>
        <taxon>Conoidasida</taxon>
        <taxon>Coccidia</taxon>
        <taxon>Eucoccidiorida</taxon>
        <taxon>Eimeriorina</taxon>
        <taxon>Sarcocystidae</taxon>
        <taxon>Besnoitia</taxon>
    </lineage>
</organism>
<dbReference type="InterPro" id="IPR034732">
    <property type="entry name" value="EPHD"/>
</dbReference>
<dbReference type="InterPro" id="IPR036188">
    <property type="entry name" value="FAD/NAD-bd_sf"/>
</dbReference>
<feature type="compositionally biased region" description="Low complexity" evidence="4">
    <location>
        <begin position="1701"/>
        <end position="1719"/>
    </location>
</feature>
<dbReference type="InterPro" id="IPR002937">
    <property type="entry name" value="Amino_oxidase"/>
</dbReference>
<dbReference type="EMBL" id="NWUJ01000002">
    <property type="protein sequence ID" value="PFH36906.1"/>
    <property type="molecule type" value="Genomic_DNA"/>
</dbReference>
<keyword evidence="3" id="KW-0862">Zinc</keyword>
<feature type="compositionally biased region" description="Basic and acidic residues" evidence="4">
    <location>
        <begin position="1028"/>
        <end position="1039"/>
    </location>
</feature>
<feature type="region of interest" description="Disordered" evidence="4">
    <location>
        <begin position="414"/>
        <end position="448"/>
    </location>
</feature>
<feature type="compositionally biased region" description="Basic and acidic residues" evidence="4">
    <location>
        <begin position="2100"/>
        <end position="2109"/>
    </location>
</feature>
<feature type="compositionally biased region" description="Low complexity" evidence="4">
    <location>
        <begin position="521"/>
        <end position="535"/>
    </location>
</feature>
<protein>
    <recommendedName>
        <fullName evidence="5">PHD-type domain-containing protein</fullName>
    </recommendedName>
</protein>
<feature type="compositionally biased region" description="Low complexity" evidence="4">
    <location>
        <begin position="2684"/>
        <end position="2696"/>
    </location>
</feature>
<feature type="compositionally biased region" description="Gly residues" evidence="4">
    <location>
        <begin position="759"/>
        <end position="768"/>
    </location>
</feature>
<dbReference type="GO" id="GO:0008270">
    <property type="term" value="F:zinc ion binding"/>
    <property type="evidence" value="ECO:0007669"/>
    <property type="project" value="UniProtKB-KW"/>
</dbReference>
<feature type="compositionally biased region" description="Low complexity" evidence="4">
    <location>
        <begin position="1550"/>
        <end position="1570"/>
    </location>
</feature>
<dbReference type="GeneID" id="40308345"/>
<dbReference type="GO" id="GO:0003682">
    <property type="term" value="F:chromatin binding"/>
    <property type="evidence" value="ECO:0007669"/>
    <property type="project" value="TreeGrafter"/>
</dbReference>
<feature type="compositionally biased region" description="Basic and acidic residues" evidence="4">
    <location>
        <begin position="953"/>
        <end position="968"/>
    </location>
</feature>
<feature type="compositionally biased region" description="Low complexity" evidence="4">
    <location>
        <begin position="466"/>
        <end position="479"/>
    </location>
</feature>
<feature type="region of interest" description="Disordered" evidence="4">
    <location>
        <begin position="2567"/>
        <end position="2590"/>
    </location>
</feature>
<feature type="compositionally biased region" description="Basic and acidic residues" evidence="4">
    <location>
        <begin position="109"/>
        <end position="118"/>
    </location>
</feature>
<feature type="compositionally biased region" description="Basic and acidic residues" evidence="4">
    <location>
        <begin position="191"/>
        <end position="215"/>
    </location>
</feature>
<evidence type="ECO:0000256" key="1">
    <source>
        <dbReference type="ARBA" id="ARBA00022723"/>
    </source>
</evidence>
<feature type="compositionally biased region" description="Low complexity" evidence="4">
    <location>
        <begin position="571"/>
        <end position="582"/>
    </location>
</feature>
<evidence type="ECO:0000256" key="4">
    <source>
        <dbReference type="SAM" id="MobiDB-lite"/>
    </source>
</evidence>
<dbReference type="Gene3D" id="3.30.40.10">
    <property type="entry name" value="Zinc/RING finger domain, C3HC4 (zinc finger)"/>
    <property type="match status" value="1"/>
</dbReference>
<feature type="compositionally biased region" description="Basic and acidic residues" evidence="4">
    <location>
        <begin position="1473"/>
        <end position="1482"/>
    </location>
</feature>
<dbReference type="OrthoDB" id="333875at2759"/>
<feature type="compositionally biased region" description="Basic and acidic residues" evidence="4">
    <location>
        <begin position="1750"/>
        <end position="1759"/>
    </location>
</feature>
<feature type="region of interest" description="Disordered" evidence="4">
    <location>
        <begin position="951"/>
        <end position="982"/>
    </location>
</feature>
<feature type="compositionally biased region" description="Low complexity" evidence="4">
    <location>
        <begin position="1275"/>
        <end position="1314"/>
    </location>
</feature>
<dbReference type="RefSeq" id="XP_029220915.1">
    <property type="nucleotide sequence ID" value="XM_029361950.1"/>
</dbReference>
<dbReference type="Gene3D" id="3.50.50.60">
    <property type="entry name" value="FAD/NAD(P)-binding domain"/>
    <property type="match status" value="3"/>
</dbReference>
<feature type="region of interest" description="Disordered" evidence="4">
    <location>
        <begin position="1542"/>
        <end position="1609"/>
    </location>
</feature>
<feature type="region of interest" description="Disordered" evidence="4">
    <location>
        <begin position="1510"/>
        <end position="1529"/>
    </location>
</feature>
<reference evidence="6 7" key="1">
    <citation type="submission" date="2017-09" db="EMBL/GenBank/DDBJ databases">
        <title>Genome sequencing of Besnoitia besnoiti strain Bb-Ger1.</title>
        <authorList>
            <person name="Schares G."/>
            <person name="Venepally P."/>
            <person name="Lorenzi H.A."/>
        </authorList>
    </citation>
    <scope>NUCLEOTIDE SEQUENCE [LARGE SCALE GENOMIC DNA]</scope>
    <source>
        <strain evidence="6 7">Bb-Ger1</strain>
    </source>
</reference>
<feature type="region of interest" description="Disordered" evidence="4">
    <location>
        <begin position="2738"/>
        <end position="2767"/>
    </location>
</feature>
<feature type="region of interest" description="Disordered" evidence="4">
    <location>
        <begin position="2500"/>
        <end position="2542"/>
    </location>
</feature>
<sequence length="2767" mass="286803">MAPAYRPPTQSPYTPVYASPFLPAPAPALPPGARPLPNFATTFPLPFAPPPAAFYFVQDARGAVGFGGPGAPSPAPPFAPPTPSHVCAAPGFAPAAAASPAQPRPAGGDAERRAERPPTPRASQVLGARARVRVRAREEDRRRDAARGGCGGRRSRHAPPRSPPRFAPSRHGGEAPCGGGLLPLRGPPARSEGRRESDERRGAREEAVGRGERGAGRWSPKRTARGPGGADRLHALRSFSAASLRRSPARRCRQRASPHPRDVSTGVWRGRERQPSVSAHPEGSLQASFSCCLLQPRPESLASSGEWVGAPRPPFPGEHPAVPRERFEVAPGLSASSTRLASPLAAAPSCPWSDRSPGAESLAQALSPTVAARDGAGGLGRTCAASLRSLSSLSSSVISEDAAAADGGEAPDEIGLRLLGASPLRSPVTSSASSRASSPRSSPSASVAEAPAYAFSTLAFSAPCLESSPSPEGPSAASSLVPPAEVIVLSDGEEGPAAAAEKDAPAPPSSQGGEADDKASPAEPRGGPAPRAAASLERRTRARDDDAGAHSSAERRISRRGGGRGCERESATSLSSLSPSVETDSRPPRRSLRALRSSSFSSRKAREDAVALPTAPAPSPSSPSPPLPRFPAAFLARALPAVSPLAEASPPPRVGSFGAPSLPRLESWQTFRALHVSRPVEAKRRQTFFRGRRPRDLKVAILGAGMSGISAARELRDAGVKSVVVYEARSRVGGRCCSASVAAEAPAQGPPAETRVEPGGWGGGGGGGDRPEAGLAVQAPPARPQTAGALKGELTVESEELDADNASGAGAAAAAAASAASAPARASWSPAGAAAASSAGAPAAAPVAAESVIPGIDLGASWIHGIDGNPVYAICLSHGLHPFGAARGGGLEELPPPRAAGTEAEAASLAPAGAEARADEEEEAEEVLFDEATGERVDVCVDAWAYATHQRHQKEADLSMRREEEPRGGRVLRGGAPDASHAEQRRLLRLSLGEVLNAKMRQAVRERRAAQTARQKRDDCAVEAGAPNKEERALQKEDESATQNEEEGVAQEGDSVESRLLLWHLNNLEYSAGADVEDLSMVCWDQDDLTAFQGHHVLIWEGYKAAVEVLTRDLDIRFRHVISKISYDDTGVVLAFENGDVSPRFDFCIITLPLGVLKASVRAYEESLEAQPSAGAEAQAGAGTGAAEEGHSTEAETDEYSRGAVERGRDGAMAAESAEATTADSRRGNTQAAPVASADPAPNSSARPESLSPSVASPTDSAERQFSDDPDEGLSSPPSAAISTAASPAAASPDAASRDAASASSAASPSSIRSEAGAGCEQEVEDGEALEGSRETVGKQNVGSWRPQCPEGSPPDSASSVSTSGSPPAASLSPPYAHSSVGSLSPLAAHPTAEAAPSGLPLGAETTGAEARGAAEPRKAAGDEGLYDALHDVPVNFKLPADILPFLLPAGARRKKRKNASCEEGRVGLMPERGSDGGEEGSRAISAADQTLMCDGKSLGKELKAEAIETRKSGAHGNALPGQSDGDAHECERVTCRGIKTEDAAESAEPRSVASASSSAASRRGSSSPSPCVPPRATSSRSVCGPNSPDSPAAPPCTAPSPSSFSPSSSPCSRASSASGCSSAVSYSTSAVAALSGAARWRCLSEARCASSRGLVAFEPPLPEWKREAVKLVGMGNMNKIALVFRTPFWIYEDEEDSESDAATPEGPPADAGGDAQAASLPQRACVEPAVEPAASVGGNRETATARADAGGEREGREAAEDEAGGAAEVDARPCAGRDSPEASQQTPIPSAPAAGARSNGIEKCEEEDDKKSLDDPTEACTLLLNAKEDRGEGSRAENQTQSNGEPEGVDHARGDSGGGPDSTASSLHAPLPAASTGVCPALTSASPPSPCHASSPSLFSIYSQSGSDASGVPPPLSPHSPTASPPQAETSTLFFSASSSALQAPACPALAADPPPALPVPSSSLAAEAAPRAAAAASAADCGASSAGAFSPTFSVSSSCLRPQTRLALRRSEHLKSGIGGGGRGAERGGGRSGRGRREERAESAREKSGKVEKNAQTLADGGGDRGSSAAKEKGRKMRGRGTAAGAAATFREGSCLDASRDGNVESGKKKRRAPIPRQRGWASKEKGRYAQLVYLHPKPIILVLVPGAFSFLSEKQPKEALVAEALRVLIKIHRGRIEAPVKAFVSRWGSDPFARGSYSYLPPGTTGRDFDLLSYPVHHRLLFAGEHTIRPYPSTVHGACLSGRREATRILDWVTGLAEKHALLKWFQNVEEGLWFSVDLNEMDAAAGYFEDCLEGPTAGERDQWFAAGVRCAFCGEPQTFQRPFIGCVSLPVPRGAPASGEGRTGGAELALRFAAHEDCCYHTPGVVSDNEGSRWFNVGRALLVAGARLCACCRQPGANIPCAAHDCDRAVHLPCAQRCLNWPRYSQVEPVYPLFCPAHQHLLPRRRAAKQRRVLPSCAGAAAALAATACDGEAEERPRQSVTAAGARASTPLAAAAAVVSPRGDPARKKEDRRAAEARRSEDERRQAEARRTRERVEIATSSSVSLAASLSLASGLRSLWTLPPRASQERGRKAQPPVPRETPPAGAQDDVLIIISDDDDDTSENVKWLMRAPHRKESSDRSLGFREFDCAAALSSSSLSSASLLSSLSASLASFASSRKRVRSLSPPVGAFGTKGATLPAASPPAARSAPARPFPLMPLEGRDPRSLSVLEARKNFTFELHRLFGRLQRAAGALREPSGVARKRPRSGCEETNDKEKTATGH</sequence>
<feature type="region of interest" description="Disordered" evidence="4">
    <location>
        <begin position="1696"/>
        <end position="1936"/>
    </location>
</feature>
<feature type="compositionally biased region" description="Low complexity" evidence="4">
    <location>
        <begin position="742"/>
        <end position="753"/>
    </location>
</feature>
<feature type="compositionally biased region" description="Polar residues" evidence="4">
    <location>
        <begin position="1899"/>
        <end position="1909"/>
    </location>
</feature>
<keyword evidence="2" id="KW-0863">Zinc-finger</keyword>
<feature type="compositionally biased region" description="Low complexity" evidence="4">
    <location>
        <begin position="1961"/>
        <end position="1990"/>
    </location>
</feature>
<feature type="compositionally biased region" description="Low complexity" evidence="4">
    <location>
        <begin position="338"/>
        <end position="351"/>
    </location>
</feature>
<feature type="compositionally biased region" description="Low complexity" evidence="4">
    <location>
        <begin position="236"/>
        <end position="246"/>
    </location>
</feature>
<name>A0A2A9MLJ5_BESBE</name>
<feature type="compositionally biased region" description="Low complexity" evidence="4">
    <location>
        <begin position="899"/>
        <end position="915"/>
    </location>
</feature>
<dbReference type="InterPro" id="IPR013083">
    <property type="entry name" value="Znf_RING/FYVE/PHD"/>
</dbReference>
<feature type="compositionally biased region" description="Low complexity" evidence="4">
    <location>
        <begin position="1212"/>
        <end position="1223"/>
    </location>
</feature>
<feature type="compositionally biased region" description="Polar residues" evidence="4">
    <location>
        <begin position="1993"/>
        <end position="2003"/>
    </location>
</feature>
<feature type="compositionally biased region" description="Low complexity" evidence="4">
    <location>
        <begin position="422"/>
        <end position="448"/>
    </location>
</feature>
<feature type="compositionally biased region" description="Basic and acidic residues" evidence="4">
    <location>
        <begin position="536"/>
        <end position="556"/>
    </location>
</feature>
<feature type="compositionally biased region" description="Basic and acidic residues" evidence="4">
    <location>
        <begin position="1827"/>
        <end position="1836"/>
    </location>
</feature>
<feature type="compositionally biased region" description="Low complexity" evidence="4">
    <location>
        <begin position="1354"/>
        <end position="1380"/>
    </location>
</feature>
<feature type="compositionally biased region" description="Low complexity" evidence="4">
    <location>
        <begin position="1172"/>
        <end position="1187"/>
    </location>
</feature>
<dbReference type="Pfam" id="PF13771">
    <property type="entry name" value="zf-HC5HC2H"/>
    <property type="match status" value="1"/>
</dbReference>